<dbReference type="Pfam" id="PF00226">
    <property type="entry name" value="DnaJ"/>
    <property type="match status" value="1"/>
</dbReference>
<dbReference type="PROSITE" id="PS50082">
    <property type="entry name" value="WD_REPEATS_2"/>
    <property type="match status" value="2"/>
</dbReference>
<gene>
    <name evidence="4" type="ORF">PSON_ATCC_30995.1.T0830177</name>
</gene>
<dbReference type="CDD" id="cd06257">
    <property type="entry name" value="DnaJ"/>
    <property type="match status" value="1"/>
</dbReference>
<dbReference type="Proteomes" id="UP000692954">
    <property type="component" value="Unassembled WGS sequence"/>
</dbReference>
<dbReference type="EMBL" id="CAJJDN010000083">
    <property type="protein sequence ID" value="CAD8105081.1"/>
    <property type="molecule type" value="Genomic_DNA"/>
</dbReference>
<organism evidence="4 5">
    <name type="scientific">Paramecium sonneborni</name>
    <dbReference type="NCBI Taxonomy" id="65129"/>
    <lineage>
        <taxon>Eukaryota</taxon>
        <taxon>Sar</taxon>
        <taxon>Alveolata</taxon>
        <taxon>Ciliophora</taxon>
        <taxon>Intramacronucleata</taxon>
        <taxon>Oligohymenophorea</taxon>
        <taxon>Peniculida</taxon>
        <taxon>Parameciidae</taxon>
        <taxon>Paramecium</taxon>
    </lineage>
</organism>
<feature type="domain" description="J" evidence="3">
    <location>
        <begin position="532"/>
        <end position="596"/>
    </location>
</feature>
<evidence type="ECO:0000313" key="4">
    <source>
        <dbReference type="EMBL" id="CAD8105081.1"/>
    </source>
</evidence>
<dbReference type="AlphaFoldDB" id="A0A8S1PPX3"/>
<dbReference type="SMART" id="SM00271">
    <property type="entry name" value="DnaJ"/>
    <property type="match status" value="1"/>
</dbReference>
<feature type="coiled-coil region" evidence="2">
    <location>
        <begin position="60"/>
        <end position="116"/>
    </location>
</feature>
<reference evidence="4" key="1">
    <citation type="submission" date="2021-01" db="EMBL/GenBank/DDBJ databases">
        <authorList>
            <consortium name="Genoscope - CEA"/>
            <person name="William W."/>
        </authorList>
    </citation>
    <scope>NUCLEOTIDE SEQUENCE</scope>
</reference>
<dbReference type="PANTHER" id="PTHR14604:SF3">
    <property type="entry name" value="SPERM-ASSOCIATED ANTIGEN 16 PROTEIN"/>
    <property type="match status" value="1"/>
</dbReference>
<name>A0A8S1PPX3_9CILI</name>
<dbReference type="PROSITE" id="PS50076">
    <property type="entry name" value="DNAJ_2"/>
    <property type="match status" value="1"/>
</dbReference>
<evidence type="ECO:0000256" key="2">
    <source>
        <dbReference type="SAM" id="Coils"/>
    </source>
</evidence>
<dbReference type="PANTHER" id="PTHR14604">
    <property type="entry name" value="WD40 REPEAT PF20"/>
    <property type="match status" value="1"/>
</dbReference>
<evidence type="ECO:0000259" key="3">
    <source>
        <dbReference type="PROSITE" id="PS50076"/>
    </source>
</evidence>
<accession>A0A8S1PPX3</accession>
<dbReference type="PROSITE" id="PS50294">
    <property type="entry name" value="WD_REPEATS_REGION"/>
    <property type="match status" value="2"/>
</dbReference>
<protein>
    <recommendedName>
        <fullName evidence="3">J domain-containing protein</fullName>
    </recommendedName>
</protein>
<evidence type="ECO:0000313" key="5">
    <source>
        <dbReference type="Proteomes" id="UP000692954"/>
    </source>
</evidence>
<dbReference type="InterPro" id="IPR050995">
    <property type="entry name" value="WD-F-box_domain-protein"/>
</dbReference>
<keyword evidence="1" id="KW-0853">WD repeat</keyword>
<dbReference type="OrthoDB" id="308449at2759"/>
<keyword evidence="2" id="KW-0175">Coiled coil</keyword>
<dbReference type="SMART" id="SM00320">
    <property type="entry name" value="WD40"/>
    <property type="match status" value="4"/>
</dbReference>
<sequence>MQYTESKILCPIHNLEIILLDIKIGIPLGQRACCKECDIKQPHSIAKGLERVNNQKLIESQIINNNKDKSMEELQKIQKQLQQFSEEMKKIFNKLLDSLEKQRMNLESQARFEDRINIRSLSDIQKLGEMVSDLENNKYEKDKQIIQLDIKNYLDHLFKELNEIQNIVNKYFISIKSTKTKEDQLNVHRNNYKLISTYKLQQWVNPIIINSEKPLAVLCDYSGLIEVNFEDNNFQFQNLCKQDHITDMCFGANKDWMITAGKDALLKIWKRSKNNWILCSQYLGHQGSINKIIINETKSQVISAGIDQKIIIWNRKEYKLQKDISIKDHKNNITSLALNDQGDYFASGSADLKLIIWKYNDGKWIKHQDICDQHSKFICDIFFDENNNIYTASDKNIKIWKQNNQQIYILSFRIQTQNQIQKIFYNQKHKYLIILQKFIEIWKISQNDFVQKQAINGEYQSLGIQNKGEFMIAQNYSKQELEFYHPNKKARRNNKLCQKRSQFDYIYYNNKIVPEFLCFIQGCSDGIIIMKNHYDILGLERNAQPNQIKKAYHKLALQCHPDKNSDFRATDQFHQINEAYTTLSKEESKSKYDRRLQNRDNLNELLNYFKQQQEEPIQQYDIRDDFISNEDREFLRNFSNKQETETIKKKRIRKKK</sequence>
<comment type="caution">
    <text evidence="4">The sequence shown here is derived from an EMBL/GenBank/DDBJ whole genome shotgun (WGS) entry which is preliminary data.</text>
</comment>
<feature type="repeat" description="WD" evidence="1">
    <location>
        <begin position="326"/>
        <end position="367"/>
    </location>
</feature>
<keyword evidence="5" id="KW-1185">Reference proteome</keyword>
<dbReference type="InterPro" id="IPR001680">
    <property type="entry name" value="WD40_rpt"/>
</dbReference>
<dbReference type="Pfam" id="PF00400">
    <property type="entry name" value="WD40"/>
    <property type="match status" value="4"/>
</dbReference>
<evidence type="ECO:0000256" key="1">
    <source>
        <dbReference type="PROSITE-ProRule" id="PRU00221"/>
    </source>
</evidence>
<feature type="repeat" description="WD" evidence="1">
    <location>
        <begin position="282"/>
        <end position="314"/>
    </location>
</feature>
<dbReference type="InterPro" id="IPR001623">
    <property type="entry name" value="DnaJ_domain"/>
</dbReference>
<proteinExistence type="predicted"/>